<dbReference type="Gene3D" id="3.40.50.12500">
    <property type="match status" value="1"/>
</dbReference>
<gene>
    <name evidence="2" type="ORF">SAMN05421759_11045</name>
</gene>
<dbReference type="STRING" id="633194.SAMN05421759_11045"/>
<dbReference type="RefSeq" id="WP_076449112.1">
    <property type="nucleotide sequence ID" value="NZ_FTOQ01000010.1"/>
</dbReference>
<dbReference type="InterPro" id="IPR015942">
    <property type="entry name" value="Asp/Glu/hydantoin_racemase"/>
</dbReference>
<proteinExistence type="inferred from homology"/>
<evidence type="ECO:0000313" key="3">
    <source>
        <dbReference type="Proteomes" id="UP000186684"/>
    </source>
</evidence>
<comment type="similarity">
    <text evidence="1">Belongs to the HyuE racemase family.</text>
</comment>
<reference evidence="3" key="1">
    <citation type="submission" date="2017-01" db="EMBL/GenBank/DDBJ databases">
        <authorList>
            <person name="Varghese N."/>
            <person name="Submissions S."/>
        </authorList>
    </citation>
    <scope>NUCLEOTIDE SEQUENCE [LARGE SCALE GENOMIC DNA]</scope>
    <source>
        <strain evidence="3">DSM 29430</strain>
    </source>
</reference>
<evidence type="ECO:0000313" key="2">
    <source>
        <dbReference type="EMBL" id="SIT01664.1"/>
    </source>
</evidence>
<dbReference type="GO" id="GO:0047661">
    <property type="term" value="F:amino-acid racemase activity"/>
    <property type="evidence" value="ECO:0007669"/>
    <property type="project" value="InterPro"/>
</dbReference>
<dbReference type="EMBL" id="FTOQ01000010">
    <property type="protein sequence ID" value="SIT01664.1"/>
    <property type="molecule type" value="Genomic_DNA"/>
</dbReference>
<organism evidence="2 3">
    <name type="scientific">Roseivivax lentus</name>
    <dbReference type="NCBI Taxonomy" id="633194"/>
    <lineage>
        <taxon>Bacteria</taxon>
        <taxon>Pseudomonadati</taxon>
        <taxon>Pseudomonadota</taxon>
        <taxon>Alphaproteobacteria</taxon>
        <taxon>Rhodobacterales</taxon>
        <taxon>Roseobacteraceae</taxon>
        <taxon>Roseivivax</taxon>
    </lineage>
</organism>
<dbReference type="PANTHER" id="PTHR28047:SF5">
    <property type="entry name" value="PROTEIN DCG1"/>
    <property type="match status" value="1"/>
</dbReference>
<accession>A0A1N7NTJ6</accession>
<dbReference type="InterPro" id="IPR052186">
    <property type="entry name" value="Hydantoin_racemase-like"/>
</dbReference>
<dbReference type="Proteomes" id="UP000186684">
    <property type="component" value="Unassembled WGS sequence"/>
</dbReference>
<dbReference type="Pfam" id="PF01177">
    <property type="entry name" value="Asp_Glu_race"/>
    <property type="match status" value="1"/>
</dbReference>
<evidence type="ECO:0000256" key="1">
    <source>
        <dbReference type="ARBA" id="ARBA00038414"/>
    </source>
</evidence>
<keyword evidence="3" id="KW-1185">Reference proteome</keyword>
<name>A0A1N7NTJ6_9RHOB</name>
<sequence>MARRVLVVNPNTSPEVTEAYLAAARAVAPDDVVLTGVTGRFGARIVTIEAENIIAGHSALDLVAEHVGGHDAVILAISFDTGLAALRSVLGVPVVGISEAALQVASAGGRRPGVVFFGEISRTLYASVLERNGIVPAGMVAIEIGGASDYLSPEAKDAAVLDASLRLAAEGAEAVVIFGAAIVGMAARIEARSSVPIFDGVEAVAACLGAMASHRPRPAVRPLSESVGLSPSLTRLLNGDLR</sequence>
<dbReference type="PANTHER" id="PTHR28047">
    <property type="entry name" value="PROTEIN DCG1"/>
    <property type="match status" value="1"/>
</dbReference>
<protein>
    <submittedName>
        <fullName evidence="2">Allantoin racemase</fullName>
    </submittedName>
</protein>
<dbReference type="InterPro" id="IPR053714">
    <property type="entry name" value="Iso_Racemase_Enz_sf"/>
</dbReference>
<dbReference type="AlphaFoldDB" id="A0A1N7NTJ6"/>